<gene>
    <name evidence="7" type="ORF">B0T10DRAFT_443157</name>
</gene>
<dbReference type="PANTHER" id="PTHR23294">
    <property type="entry name" value="ET TRANSLATION PRODUCT-RELATED"/>
    <property type="match status" value="1"/>
</dbReference>
<evidence type="ECO:0000313" key="7">
    <source>
        <dbReference type="EMBL" id="KAH6886962.1"/>
    </source>
</evidence>
<dbReference type="InterPro" id="IPR011701">
    <property type="entry name" value="MFS"/>
</dbReference>
<protein>
    <submittedName>
        <fullName evidence="7">Major facilitator superfamily transporter</fullName>
    </submittedName>
</protein>
<evidence type="ECO:0000256" key="1">
    <source>
        <dbReference type="ARBA" id="ARBA00004141"/>
    </source>
</evidence>
<dbReference type="InterPro" id="IPR036259">
    <property type="entry name" value="MFS_trans_sf"/>
</dbReference>
<proteinExistence type="predicted"/>
<comment type="caution">
    <text evidence="7">The sequence shown here is derived from an EMBL/GenBank/DDBJ whole genome shotgun (WGS) entry which is preliminary data.</text>
</comment>
<keyword evidence="8" id="KW-1185">Reference proteome</keyword>
<organism evidence="7 8">
    <name type="scientific">Thelonectria olida</name>
    <dbReference type="NCBI Taxonomy" id="1576542"/>
    <lineage>
        <taxon>Eukaryota</taxon>
        <taxon>Fungi</taxon>
        <taxon>Dikarya</taxon>
        <taxon>Ascomycota</taxon>
        <taxon>Pezizomycotina</taxon>
        <taxon>Sordariomycetes</taxon>
        <taxon>Hypocreomycetidae</taxon>
        <taxon>Hypocreales</taxon>
        <taxon>Nectriaceae</taxon>
        <taxon>Thelonectria</taxon>
    </lineage>
</organism>
<comment type="subcellular location">
    <subcellularLocation>
        <location evidence="1">Membrane</location>
        <topology evidence="1">Multi-pass membrane protein</topology>
    </subcellularLocation>
</comment>
<reference evidence="7 8" key="1">
    <citation type="journal article" date="2021" name="Nat. Commun.">
        <title>Genetic determinants of endophytism in the Arabidopsis root mycobiome.</title>
        <authorList>
            <person name="Mesny F."/>
            <person name="Miyauchi S."/>
            <person name="Thiergart T."/>
            <person name="Pickel B."/>
            <person name="Atanasova L."/>
            <person name="Karlsson M."/>
            <person name="Huettel B."/>
            <person name="Barry K.W."/>
            <person name="Haridas S."/>
            <person name="Chen C."/>
            <person name="Bauer D."/>
            <person name="Andreopoulos W."/>
            <person name="Pangilinan J."/>
            <person name="LaButti K."/>
            <person name="Riley R."/>
            <person name="Lipzen A."/>
            <person name="Clum A."/>
            <person name="Drula E."/>
            <person name="Henrissat B."/>
            <person name="Kohler A."/>
            <person name="Grigoriev I.V."/>
            <person name="Martin F.M."/>
            <person name="Hacquard S."/>
        </authorList>
    </citation>
    <scope>NUCLEOTIDE SEQUENCE [LARGE SCALE GENOMIC DNA]</scope>
    <source>
        <strain evidence="7 8">MPI-CAGE-CH-0241</strain>
    </source>
</reference>
<evidence type="ECO:0000256" key="4">
    <source>
        <dbReference type="ARBA" id="ARBA00023136"/>
    </source>
</evidence>
<dbReference type="OrthoDB" id="196103at2759"/>
<keyword evidence="5" id="KW-0325">Glycoprotein</keyword>
<feature type="transmembrane region" description="Helical" evidence="6">
    <location>
        <begin position="303"/>
        <end position="320"/>
    </location>
</feature>
<feature type="transmembrane region" description="Helical" evidence="6">
    <location>
        <begin position="138"/>
        <end position="159"/>
    </location>
</feature>
<name>A0A9P9AMT4_9HYPO</name>
<feature type="transmembrane region" description="Helical" evidence="6">
    <location>
        <begin position="175"/>
        <end position="196"/>
    </location>
</feature>
<feature type="transmembrane region" description="Helical" evidence="6">
    <location>
        <begin position="440"/>
        <end position="461"/>
    </location>
</feature>
<feature type="transmembrane region" description="Helical" evidence="6">
    <location>
        <begin position="87"/>
        <end position="107"/>
    </location>
</feature>
<dbReference type="InterPro" id="IPR051617">
    <property type="entry name" value="UNC-93-like_regulator"/>
</dbReference>
<dbReference type="Proteomes" id="UP000777438">
    <property type="component" value="Unassembled WGS sequence"/>
</dbReference>
<keyword evidence="2 6" id="KW-0812">Transmembrane</keyword>
<keyword evidence="3 6" id="KW-1133">Transmembrane helix</keyword>
<dbReference type="GO" id="GO:0022857">
    <property type="term" value="F:transmembrane transporter activity"/>
    <property type="evidence" value="ECO:0007669"/>
    <property type="project" value="InterPro"/>
</dbReference>
<feature type="transmembrane region" description="Helical" evidence="6">
    <location>
        <begin position="46"/>
        <end position="67"/>
    </location>
</feature>
<dbReference type="Gene3D" id="1.20.1250.20">
    <property type="entry name" value="MFS general substrate transporter like domains"/>
    <property type="match status" value="1"/>
</dbReference>
<feature type="transmembrane region" description="Helical" evidence="6">
    <location>
        <begin position="376"/>
        <end position="397"/>
    </location>
</feature>
<evidence type="ECO:0000256" key="5">
    <source>
        <dbReference type="ARBA" id="ARBA00023180"/>
    </source>
</evidence>
<evidence type="ECO:0000256" key="3">
    <source>
        <dbReference type="ARBA" id="ARBA00022989"/>
    </source>
</evidence>
<dbReference type="EMBL" id="JAGPYM010000015">
    <property type="protein sequence ID" value="KAH6886962.1"/>
    <property type="molecule type" value="Genomic_DNA"/>
</dbReference>
<dbReference type="SUPFAM" id="SSF103473">
    <property type="entry name" value="MFS general substrate transporter"/>
    <property type="match status" value="1"/>
</dbReference>
<keyword evidence="4 6" id="KW-0472">Membrane</keyword>
<sequence length="490" mass="53860">MATSKSDASKVADGAEIATVTSYVDNEGQNPGIDEAYLRASRFPKFYRSVLFQMILFGALSFVGPAMSDAISNLGGGGLSSPYLANLANSLNYAAGCMITLFGGPLINKFGIKWSCMIAGIAMPLSGSAYYVNARHGIQWYLLLSQLITGFTSGFLYVAETTAMLSYPPQNDRGFYLGIWSAMRNSGSVIGGAINFSTNYSRSSAGGIAWSTYLIFVGFECTGVIWAFLLSPTRRVRRRDGSNIPMAGSISWKREFAALYKHVQRKKTWLVFLPAFYSFFYGGTMGTYLSLHFSVRARALSSLITPSIVIPMVIAFGRLLDTSRWSQARRAWISFAFWVIPQAACFIWIGIEYSKFGTSTAALDYEQGKRRWAEAYLPYLIMFSTGYWTQLSLYWILGTFSTDVGSSSRTGGLFRAFETAGQAVSYAINSNSTADPRIPFYVNASLLFLVIPSMVFLIRMVPEAPAEIDLDAGEVAIIDGVRKVDNQDAP</sequence>
<feature type="transmembrane region" description="Helical" evidence="6">
    <location>
        <begin position="114"/>
        <end position="132"/>
    </location>
</feature>
<feature type="transmembrane region" description="Helical" evidence="6">
    <location>
        <begin position="269"/>
        <end position="291"/>
    </location>
</feature>
<dbReference type="Pfam" id="PF07690">
    <property type="entry name" value="MFS_1"/>
    <property type="match status" value="1"/>
</dbReference>
<evidence type="ECO:0000256" key="2">
    <source>
        <dbReference type="ARBA" id="ARBA00022692"/>
    </source>
</evidence>
<feature type="transmembrane region" description="Helical" evidence="6">
    <location>
        <begin position="332"/>
        <end position="351"/>
    </location>
</feature>
<feature type="transmembrane region" description="Helical" evidence="6">
    <location>
        <begin position="208"/>
        <end position="229"/>
    </location>
</feature>
<dbReference type="PANTHER" id="PTHR23294:SF19">
    <property type="entry name" value="DUF895 DOMAIN MEMBRANE PROTEIN-RELATED"/>
    <property type="match status" value="1"/>
</dbReference>
<evidence type="ECO:0000256" key="6">
    <source>
        <dbReference type="SAM" id="Phobius"/>
    </source>
</evidence>
<evidence type="ECO:0000313" key="8">
    <source>
        <dbReference type="Proteomes" id="UP000777438"/>
    </source>
</evidence>
<dbReference type="GO" id="GO:0016020">
    <property type="term" value="C:membrane"/>
    <property type="evidence" value="ECO:0007669"/>
    <property type="project" value="UniProtKB-SubCell"/>
</dbReference>
<accession>A0A9P9AMT4</accession>
<dbReference type="AlphaFoldDB" id="A0A9P9AMT4"/>